<dbReference type="GO" id="GO:0030246">
    <property type="term" value="F:carbohydrate binding"/>
    <property type="evidence" value="ECO:0007669"/>
    <property type="project" value="InterPro"/>
</dbReference>
<reference evidence="1" key="1">
    <citation type="submission" date="2024-03" db="EMBL/GenBank/DDBJ databases">
        <title>WGS assembly of Saponaria officinalis var. Norfolk2.</title>
        <authorList>
            <person name="Jenkins J."/>
            <person name="Shu S."/>
            <person name="Grimwood J."/>
            <person name="Barry K."/>
            <person name="Goodstein D."/>
            <person name="Schmutz J."/>
            <person name="Leebens-Mack J."/>
            <person name="Osbourn A."/>
        </authorList>
    </citation>
    <scope>NUCLEOTIDE SEQUENCE [LARGE SCALE GENOMIC DNA]</scope>
    <source>
        <strain evidence="1">JIC</strain>
    </source>
</reference>
<dbReference type="PANTHER" id="PTHR11122:SF18">
    <property type="entry name" value="PHOTOSYNTHETIC NDH SUBUNIT OF SUBCOMPLEX B 2, CHLOROPLASTIC"/>
    <property type="match status" value="1"/>
</dbReference>
<dbReference type="AlphaFoldDB" id="A0AAW1H6E0"/>
<dbReference type="InterPro" id="IPR011013">
    <property type="entry name" value="Gal_mutarotase_sf_dom"/>
</dbReference>
<dbReference type="GO" id="GO:0047938">
    <property type="term" value="F:glucose-6-phosphate 1-epimerase activity"/>
    <property type="evidence" value="ECO:0007669"/>
    <property type="project" value="TreeGrafter"/>
</dbReference>
<organism evidence="1 2">
    <name type="scientific">Saponaria officinalis</name>
    <name type="common">Common soapwort</name>
    <name type="synonym">Lychnis saponaria</name>
    <dbReference type="NCBI Taxonomy" id="3572"/>
    <lineage>
        <taxon>Eukaryota</taxon>
        <taxon>Viridiplantae</taxon>
        <taxon>Streptophyta</taxon>
        <taxon>Embryophyta</taxon>
        <taxon>Tracheophyta</taxon>
        <taxon>Spermatophyta</taxon>
        <taxon>Magnoliopsida</taxon>
        <taxon>eudicotyledons</taxon>
        <taxon>Gunneridae</taxon>
        <taxon>Pentapetalae</taxon>
        <taxon>Caryophyllales</taxon>
        <taxon>Caryophyllaceae</taxon>
        <taxon>Caryophylleae</taxon>
        <taxon>Saponaria</taxon>
    </lineage>
</organism>
<name>A0AAW1H6E0_SAPOF</name>
<evidence type="ECO:0000313" key="2">
    <source>
        <dbReference type="Proteomes" id="UP001443914"/>
    </source>
</evidence>
<dbReference type="Gene3D" id="2.70.98.10">
    <property type="match status" value="1"/>
</dbReference>
<evidence type="ECO:0000313" key="1">
    <source>
        <dbReference type="EMBL" id="KAK9671680.1"/>
    </source>
</evidence>
<comment type="caution">
    <text evidence="1">The sequence shown here is derived from an EMBL/GenBank/DDBJ whole genome shotgun (WGS) entry which is preliminary data.</text>
</comment>
<dbReference type="GO" id="GO:0005975">
    <property type="term" value="P:carbohydrate metabolic process"/>
    <property type="evidence" value="ECO:0007669"/>
    <property type="project" value="InterPro"/>
</dbReference>
<dbReference type="SUPFAM" id="SSF74650">
    <property type="entry name" value="Galactose mutarotase-like"/>
    <property type="match status" value="1"/>
</dbReference>
<dbReference type="PANTHER" id="PTHR11122">
    <property type="entry name" value="APOSPORY-ASSOCIATED PROTEIN C-RELATED"/>
    <property type="match status" value="1"/>
</dbReference>
<dbReference type="EMBL" id="JBDFQZ010000012">
    <property type="protein sequence ID" value="KAK9671680.1"/>
    <property type="molecule type" value="Genomic_DNA"/>
</dbReference>
<accession>A0AAW1H6E0</accession>
<dbReference type="Proteomes" id="UP001443914">
    <property type="component" value="Unassembled WGS sequence"/>
</dbReference>
<proteinExistence type="predicted"/>
<evidence type="ECO:0008006" key="3">
    <source>
        <dbReference type="Google" id="ProtNLM"/>
    </source>
</evidence>
<gene>
    <name evidence="1" type="ORF">RND81_12G047500</name>
</gene>
<keyword evidence="2" id="KW-1185">Reference proteome</keyword>
<dbReference type="InterPro" id="IPR014718">
    <property type="entry name" value="GH-type_carb-bd"/>
</dbReference>
<sequence>MASLLPFSLPKPNTICKSSSISTSPTSTSSLIDSLNDQFGRKGIKFTDSSNVPAVELTVRNGSSLTLDIPNAHVTSYKPKVNWKDDGFEEVLYTLPQSKGGVALLLNDVTAPVASSASRTLSRPSSAQGSLLAGCEWSVIDADSDSFDAVQVELSCKSGALEITYVVSLYTESMASAVIVKNKGKKAVNLCSAILSHFTFKKRSGAGLQGLQGCSFCSHPPLQSPFELLSPSEAMKADDPDFFSFGSEPPVKPGQWCTQNELVTILKDKFSRVYTSPPSERSKPFFRTPPSKYEIIDQGKELIFRVIRMGYQDIFVSSPGSYSAKFGTDYFICTGPASMLVPVTVNPGESWRGALVIEHDNLN</sequence>
<dbReference type="GO" id="GO:0005737">
    <property type="term" value="C:cytoplasm"/>
    <property type="evidence" value="ECO:0007669"/>
    <property type="project" value="TreeGrafter"/>
</dbReference>
<protein>
    <recommendedName>
        <fullName evidence="3">Photosynthetic NDH subcomplex B 2</fullName>
    </recommendedName>
</protein>